<dbReference type="InterPro" id="IPR036345">
    <property type="entry name" value="ExoRNase_PH_dom2_sf"/>
</dbReference>
<gene>
    <name evidence="12" type="ORF">JRO89_XS14G0143200</name>
</gene>
<evidence type="ECO:0000313" key="12">
    <source>
        <dbReference type="EMBL" id="KAH7548498.1"/>
    </source>
</evidence>
<feature type="domain" description="Exoribonuclease phosphorolytic" evidence="11">
    <location>
        <begin position="13"/>
        <end position="133"/>
    </location>
</feature>
<comment type="similarity">
    <text evidence="4">Belongs to the carotenoid oxygenase family.</text>
</comment>
<dbReference type="SUPFAM" id="SSF54211">
    <property type="entry name" value="Ribosomal protein S5 domain 2-like"/>
    <property type="match status" value="1"/>
</dbReference>
<comment type="similarity">
    <text evidence="3">Belongs to the RNase PH family.</text>
</comment>
<dbReference type="PANTHER" id="PTHR11953:SF1">
    <property type="entry name" value="EXOSOME COMPLEX COMPONENT RRP46"/>
    <property type="match status" value="1"/>
</dbReference>
<keyword evidence="9" id="KW-0408">Iron</keyword>
<keyword evidence="5" id="KW-0698">rRNA processing</keyword>
<dbReference type="Gene3D" id="3.30.230.70">
    <property type="entry name" value="GHMP Kinase, N-terminal domain"/>
    <property type="match status" value="1"/>
</dbReference>
<evidence type="ECO:0000256" key="7">
    <source>
        <dbReference type="ARBA" id="ARBA00022835"/>
    </source>
</evidence>
<dbReference type="EMBL" id="JAFEMO010000014">
    <property type="protein sequence ID" value="KAH7548498.1"/>
    <property type="molecule type" value="Genomic_DNA"/>
</dbReference>
<dbReference type="Pfam" id="PF01138">
    <property type="entry name" value="RNase_PH"/>
    <property type="match status" value="1"/>
</dbReference>
<evidence type="ECO:0000256" key="6">
    <source>
        <dbReference type="ARBA" id="ARBA00022723"/>
    </source>
</evidence>
<keyword evidence="8" id="KW-0223">Dioxygenase</keyword>
<dbReference type="Pfam" id="PF03055">
    <property type="entry name" value="RPE65"/>
    <property type="match status" value="1"/>
</dbReference>
<keyword evidence="10" id="KW-0539">Nucleus</keyword>
<proteinExistence type="inferred from homology"/>
<keyword evidence="13" id="KW-1185">Reference proteome</keyword>
<evidence type="ECO:0000256" key="9">
    <source>
        <dbReference type="ARBA" id="ARBA00023004"/>
    </source>
</evidence>
<evidence type="ECO:0000256" key="8">
    <source>
        <dbReference type="ARBA" id="ARBA00022964"/>
    </source>
</evidence>
<name>A0ABQ8H5C0_9ROSI</name>
<evidence type="ECO:0000256" key="2">
    <source>
        <dbReference type="ARBA" id="ARBA00004123"/>
    </source>
</evidence>
<organism evidence="12 13">
    <name type="scientific">Xanthoceras sorbifolium</name>
    <dbReference type="NCBI Taxonomy" id="99658"/>
    <lineage>
        <taxon>Eukaryota</taxon>
        <taxon>Viridiplantae</taxon>
        <taxon>Streptophyta</taxon>
        <taxon>Embryophyta</taxon>
        <taxon>Tracheophyta</taxon>
        <taxon>Spermatophyta</taxon>
        <taxon>Magnoliopsida</taxon>
        <taxon>eudicotyledons</taxon>
        <taxon>Gunneridae</taxon>
        <taxon>Pentapetalae</taxon>
        <taxon>rosids</taxon>
        <taxon>malvids</taxon>
        <taxon>Sapindales</taxon>
        <taxon>Sapindaceae</taxon>
        <taxon>Xanthoceroideae</taxon>
        <taxon>Xanthoceras</taxon>
    </lineage>
</organism>
<comment type="caution">
    <text evidence="12">The sequence shown here is derived from an EMBL/GenBank/DDBJ whole genome shotgun (WGS) entry which is preliminary data.</text>
</comment>
<evidence type="ECO:0000256" key="3">
    <source>
        <dbReference type="ARBA" id="ARBA00006678"/>
    </source>
</evidence>
<dbReference type="PANTHER" id="PTHR11953">
    <property type="entry name" value="EXOSOME COMPLEX COMPONENT"/>
    <property type="match status" value="1"/>
</dbReference>
<evidence type="ECO:0000313" key="13">
    <source>
        <dbReference type="Proteomes" id="UP000827721"/>
    </source>
</evidence>
<evidence type="ECO:0000256" key="10">
    <source>
        <dbReference type="ARBA" id="ARBA00023242"/>
    </source>
</evidence>
<dbReference type="InterPro" id="IPR027408">
    <property type="entry name" value="PNPase/RNase_PH_dom_sf"/>
</dbReference>
<dbReference type="InterPro" id="IPR001247">
    <property type="entry name" value="ExoRNase_PH_dom1"/>
</dbReference>
<dbReference type="InterPro" id="IPR050080">
    <property type="entry name" value="RNase_PH"/>
</dbReference>
<sequence>MEVDRTDGRTPNQLRPLACSGRILHRAHGSASWSQGDTKVLAAVYGPKAGTKKNENPEKACIEVIWKPKTGQIGKPEREFEMILKRTLQSICILTVNPNTTTSVIVQVVHDDGALLPCAINAACAALVDAGIPMKHLAVAICCCLAESGYVILDPTKLEEQKMKAFVYLVFPNSILSVLPEVSSPMKGEPMEHGIITSVTHGAMSVDDYFLCLERGRAASAKLSDFLRRSLQSKVPGAGNPPFHTTLIPSRLLSSSVKPFLGDLQQLAMQIGVSKTIKNTLGNWNINRTWNRPFTSHSKRYSPKYNVFLDHPLSIDINRLVLGGLLMKYENEGYSKIGIMPRYGDADSIEWFDVEPNCTFHILNCFEDGDEVVVWGVELLNQSFQDQS</sequence>
<comment type="cofactor">
    <cofactor evidence="1">
        <name>Fe(2+)</name>
        <dbReference type="ChEBI" id="CHEBI:29033"/>
    </cofactor>
</comment>
<dbReference type="SUPFAM" id="SSF55666">
    <property type="entry name" value="Ribonuclease PH domain 2-like"/>
    <property type="match status" value="1"/>
</dbReference>
<evidence type="ECO:0000256" key="5">
    <source>
        <dbReference type="ARBA" id="ARBA00022552"/>
    </source>
</evidence>
<keyword evidence="8" id="KW-0560">Oxidoreductase</keyword>
<evidence type="ECO:0000256" key="4">
    <source>
        <dbReference type="ARBA" id="ARBA00006787"/>
    </source>
</evidence>
<dbReference type="CDD" id="cd11372">
    <property type="entry name" value="RNase_PH_RRP46"/>
    <property type="match status" value="1"/>
</dbReference>
<accession>A0ABQ8H5C0</accession>
<reference evidence="12 13" key="1">
    <citation type="submission" date="2021-02" db="EMBL/GenBank/DDBJ databases">
        <title>Plant Genome Project.</title>
        <authorList>
            <person name="Zhang R.-G."/>
        </authorList>
    </citation>
    <scope>NUCLEOTIDE SEQUENCE [LARGE SCALE GENOMIC DNA]</scope>
    <source>
        <tissue evidence="12">Leaves</tissue>
    </source>
</reference>
<keyword evidence="7" id="KW-0271">Exosome</keyword>
<evidence type="ECO:0000259" key="11">
    <source>
        <dbReference type="Pfam" id="PF01138"/>
    </source>
</evidence>
<dbReference type="InterPro" id="IPR004294">
    <property type="entry name" value="Carotenoid_Oase"/>
</dbReference>
<dbReference type="InterPro" id="IPR020568">
    <property type="entry name" value="Ribosomal_Su5_D2-typ_SF"/>
</dbReference>
<evidence type="ECO:0000256" key="1">
    <source>
        <dbReference type="ARBA" id="ARBA00001954"/>
    </source>
</evidence>
<protein>
    <recommendedName>
        <fullName evidence="11">Exoribonuclease phosphorolytic domain-containing protein</fullName>
    </recommendedName>
</protein>
<comment type="subcellular location">
    <subcellularLocation>
        <location evidence="2">Nucleus</location>
    </subcellularLocation>
</comment>
<dbReference type="Proteomes" id="UP000827721">
    <property type="component" value="Unassembled WGS sequence"/>
</dbReference>
<keyword evidence="6" id="KW-0479">Metal-binding</keyword>